<feature type="domain" description="Mechanosensitive ion channel MscS" evidence="8">
    <location>
        <begin position="111"/>
        <end position="174"/>
    </location>
</feature>
<dbReference type="InterPro" id="IPR010920">
    <property type="entry name" value="LSM_dom_sf"/>
</dbReference>
<dbReference type="SUPFAM" id="SSF50182">
    <property type="entry name" value="Sm-like ribonucleoproteins"/>
    <property type="match status" value="1"/>
</dbReference>
<dbReference type="GO" id="GO:0005886">
    <property type="term" value="C:plasma membrane"/>
    <property type="evidence" value="ECO:0007669"/>
    <property type="project" value="UniProtKB-SubCell"/>
</dbReference>
<evidence type="ECO:0000259" key="8">
    <source>
        <dbReference type="Pfam" id="PF00924"/>
    </source>
</evidence>
<organism evidence="11 12">
    <name type="scientific">candidate division WWE3 bacterium</name>
    <dbReference type="NCBI Taxonomy" id="2053526"/>
    <lineage>
        <taxon>Bacteria</taxon>
        <taxon>Katanobacteria</taxon>
    </lineage>
</organism>
<dbReference type="Gene3D" id="1.10.287.1260">
    <property type="match status" value="1"/>
</dbReference>
<dbReference type="Pfam" id="PF21082">
    <property type="entry name" value="MS_channel_3rd"/>
    <property type="match status" value="1"/>
</dbReference>
<sequence length="281" mass="31198">MNFLASLQLWLSTNGFRVVIILAGAYLIDRAVKLFISRIIRKLVKPNFYASKQAEQKREDTLIRVLSGTFSVALWLMAFLLLLSEFGLNIGPLLAGAGIAGLAFGFGAQYLIRDIITGLFIILENQFRVGDVICIDGTCGAVEDVNLRITTLRDLDGVVHHIPNGEIKKTSNLSKDFARVNLNVGVGYGSDLDHVIQVVNRVGNTLALDPAFRESIKKAPQFLRVNDFGESSIQIKILGDVAPLKQWEVTGELRKRLKIAFDKEGIEMPLPQRVVYMKGRE</sequence>
<feature type="domain" description="Mechanosensitive ion channel MscS C-terminal" evidence="9">
    <location>
        <begin position="180"/>
        <end position="268"/>
    </location>
</feature>
<feature type="domain" description="Mechanosensitive ion channel transmembrane helices 2/3" evidence="10">
    <location>
        <begin position="70"/>
        <end position="109"/>
    </location>
</feature>
<keyword evidence="5 7" id="KW-1133">Transmembrane helix</keyword>
<gene>
    <name evidence="11" type="ORF">HS096_02770</name>
</gene>
<dbReference type="InterPro" id="IPR049142">
    <property type="entry name" value="MS_channel_1st"/>
</dbReference>
<dbReference type="InterPro" id="IPR023408">
    <property type="entry name" value="MscS_beta-dom_sf"/>
</dbReference>
<dbReference type="Pfam" id="PF21088">
    <property type="entry name" value="MS_channel_1st"/>
    <property type="match status" value="1"/>
</dbReference>
<dbReference type="EMBL" id="JABTTY010000001">
    <property type="protein sequence ID" value="MBE7525285.1"/>
    <property type="molecule type" value="Genomic_DNA"/>
</dbReference>
<dbReference type="AlphaFoldDB" id="A0A928TUT3"/>
<comment type="subcellular location">
    <subcellularLocation>
        <location evidence="1">Cell membrane</location>
        <topology evidence="1">Multi-pass membrane protein</topology>
    </subcellularLocation>
</comment>
<reference evidence="11" key="1">
    <citation type="submission" date="2020-05" db="EMBL/GenBank/DDBJ databases">
        <title>High-Quality Genomes of Partial-Nitritation/Anammox System by Hierarchical Clustering Based Hybrid Assembly.</title>
        <authorList>
            <person name="Liu L."/>
            <person name="Wang Y."/>
            <person name="Che Y."/>
            <person name="Chen Y."/>
            <person name="Xia Y."/>
            <person name="Luo R."/>
            <person name="Cheng S.H."/>
            <person name="Zheng C."/>
            <person name="Zhang T."/>
        </authorList>
    </citation>
    <scope>NUCLEOTIDE SEQUENCE</scope>
    <source>
        <strain evidence="11">H1_PAT1</strain>
    </source>
</reference>
<protein>
    <submittedName>
        <fullName evidence="11">Mechanosensitive ion channel family protein</fullName>
    </submittedName>
</protein>
<evidence type="ECO:0000256" key="4">
    <source>
        <dbReference type="ARBA" id="ARBA00022692"/>
    </source>
</evidence>
<dbReference type="PANTHER" id="PTHR30460:SF0">
    <property type="entry name" value="MODERATE CONDUCTANCE MECHANOSENSITIVE CHANNEL YBIO"/>
    <property type="match status" value="1"/>
</dbReference>
<dbReference type="SUPFAM" id="SSF82689">
    <property type="entry name" value="Mechanosensitive channel protein MscS (YggB), C-terminal domain"/>
    <property type="match status" value="1"/>
</dbReference>
<dbReference type="FunFam" id="2.30.30.60:FF:000001">
    <property type="entry name" value="MscS Mechanosensitive ion channel"/>
    <property type="match status" value="1"/>
</dbReference>
<comment type="caution">
    <text evidence="11">The sequence shown here is derived from an EMBL/GenBank/DDBJ whole genome shotgun (WGS) entry which is preliminary data.</text>
</comment>
<dbReference type="InterPro" id="IPR045276">
    <property type="entry name" value="YbiO_bact"/>
</dbReference>
<dbReference type="PANTHER" id="PTHR30460">
    <property type="entry name" value="MODERATE CONDUCTANCE MECHANOSENSITIVE CHANNEL YBIO"/>
    <property type="match status" value="1"/>
</dbReference>
<feature type="transmembrane region" description="Helical" evidence="7">
    <location>
        <begin position="90"/>
        <end position="112"/>
    </location>
</feature>
<dbReference type="Proteomes" id="UP000710385">
    <property type="component" value="Unassembled WGS sequence"/>
</dbReference>
<name>A0A928TUT3_UNCKA</name>
<proteinExistence type="inferred from homology"/>
<keyword evidence="4 7" id="KW-0812">Transmembrane</keyword>
<dbReference type="InterPro" id="IPR011066">
    <property type="entry name" value="MscS_channel_C_sf"/>
</dbReference>
<dbReference type="SUPFAM" id="SSF82861">
    <property type="entry name" value="Mechanosensitive channel protein MscS (YggB), transmembrane region"/>
    <property type="match status" value="1"/>
</dbReference>
<dbReference type="Gene3D" id="2.30.30.60">
    <property type="match status" value="1"/>
</dbReference>
<evidence type="ECO:0000256" key="6">
    <source>
        <dbReference type="ARBA" id="ARBA00023136"/>
    </source>
</evidence>
<evidence type="ECO:0000313" key="12">
    <source>
        <dbReference type="Proteomes" id="UP000710385"/>
    </source>
</evidence>
<evidence type="ECO:0000313" key="11">
    <source>
        <dbReference type="EMBL" id="MBE7525285.1"/>
    </source>
</evidence>
<evidence type="ECO:0000256" key="2">
    <source>
        <dbReference type="ARBA" id="ARBA00008017"/>
    </source>
</evidence>
<evidence type="ECO:0000259" key="10">
    <source>
        <dbReference type="Pfam" id="PF21088"/>
    </source>
</evidence>
<feature type="transmembrane region" description="Helical" evidence="7">
    <location>
        <begin position="61"/>
        <end position="84"/>
    </location>
</feature>
<evidence type="ECO:0000259" key="9">
    <source>
        <dbReference type="Pfam" id="PF21082"/>
    </source>
</evidence>
<evidence type="ECO:0000256" key="5">
    <source>
        <dbReference type="ARBA" id="ARBA00022989"/>
    </source>
</evidence>
<dbReference type="Pfam" id="PF00924">
    <property type="entry name" value="MS_channel_2nd"/>
    <property type="match status" value="1"/>
</dbReference>
<dbReference type="Gene3D" id="3.30.70.100">
    <property type="match status" value="1"/>
</dbReference>
<comment type="similarity">
    <text evidence="2">Belongs to the MscS (TC 1.A.23) family.</text>
</comment>
<accession>A0A928TUT3</accession>
<keyword evidence="3" id="KW-1003">Cell membrane</keyword>
<dbReference type="InterPro" id="IPR049278">
    <property type="entry name" value="MS_channel_C"/>
</dbReference>
<keyword evidence="6 7" id="KW-0472">Membrane</keyword>
<evidence type="ECO:0000256" key="3">
    <source>
        <dbReference type="ARBA" id="ARBA00022475"/>
    </source>
</evidence>
<evidence type="ECO:0000256" key="7">
    <source>
        <dbReference type="SAM" id="Phobius"/>
    </source>
</evidence>
<evidence type="ECO:0000256" key="1">
    <source>
        <dbReference type="ARBA" id="ARBA00004651"/>
    </source>
</evidence>
<dbReference type="InterPro" id="IPR011014">
    <property type="entry name" value="MscS_channel_TM-2"/>
</dbReference>
<dbReference type="InterPro" id="IPR006685">
    <property type="entry name" value="MscS_channel_2nd"/>
</dbReference>
<dbReference type="GO" id="GO:0008381">
    <property type="term" value="F:mechanosensitive monoatomic ion channel activity"/>
    <property type="evidence" value="ECO:0007669"/>
    <property type="project" value="InterPro"/>
</dbReference>
<feature type="transmembrane region" description="Helical" evidence="7">
    <location>
        <begin position="20"/>
        <end position="40"/>
    </location>
</feature>